<dbReference type="NCBIfam" id="TIGR01953">
    <property type="entry name" value="NusA"/>
    <property type="match status" value="1"/>
</dbReference>
<dbReference type="FunFam" id="3.30.300.20:FF:000005">
    <property type="entry name" value="Transcription termination/antitermination protein NusA"/>
    <property type="match status" value="1"/>
</dbReference>
<feature type="region of interest" description="Disordered" evidence="8">
    <location>
        <begin position="431"/>
        <end position="451"/>
    </location>
</feature>
<dbReference type="SUPFAM" id="SSF69705">
    <property type="entry name" value="Transcription factor NusA, N-terminal domain"/>
    <property type="match status" value="1"/>
</dbReference>
<evidence type="ECO:0000256" key="6">
    <source>
        <dbReference type="ARBA" id="ARBA00023163"/>
    </source>
</evidence>
<gene>
    <name evidence="7" type="primary">nusA</name>
    <name evidence="10" type="ORF">C7381_1148</name>
</gene>
<dbReference type="PROSITE" id="PS50084">
    <property type="entry name" value="KH_TYPE_1"/>
    <property type="match status" value="1"/>
</dbReference>
<dbReference type="InterPro" id="IPR036555">
    <property type="entry name" value="NusA_N_sf"/>
</dbReference>
<evidence type="ECO:0000313" key="10">
    <source>
        <dbReference type="EMBL" id="PVY88831.1"/>
    </source>
</evidence>
<dbReference type="GO" id="GO:0031564">
    <property type="term" value="P:transcription antitermination"/>
    <property type="evidence" value="ECO:0007669"/>
    <property type="project" value="UniProtKB-UniRule"/>
</dbReference>
<dbReference type="Pfam" id="PF13184">
    <property type="entry name" value="KH_NusA_1st"/>
    <property type="match status" value="1"/>
</dbReference>
<comment type="caution">
    <text evidence="10">The sequence shown here is derived from an EMBL/GenBank/DDBJ whole genome shotgun (WGS) entry which is preliminary data.</text>
</comment>
<evidence type="ECO:0000313" key="11">
    <source>
        <dbReference type="Proteomes" id="UP000245793"/>
    </source>
</evidence>
<proteinExistence type="inferred from homology"/>
<keyword evidence="4 7" id="KW-0694">RNA-binding</keyword>
<dbReference type="EMBL" id="QEKV01000014">
    <property type="protein sequence ID" value="PVY88831.1"/>
    <property type="molecule type" value="Genomic_DNA"/>
</dbReference>
<dbReference type="Gene3D" id="3.30.300.20">
    <property type="match status" value="2"/>
</dbReference>
<accession>A0A2U1DMB9</accession>
<feature type="region of interest" description="Disordered" evidence="8">
    <location>
        <begin position="376"/>
        <end position="413"/>
    </location>
</feature>
<evidence type="ECO:0000256" key="3">
    <source>
        <dbReference type="ARBA" id="ARBA00022814"/>
    </source>
</evidence>
<dbReference type="RefSeq" id="WP_034547087.1">
    <property type="nucleotide sequence ID" value="NZ_CP096650.1"/>
</dbReference>
<comment type="subcellular location">
    <subcellularLocation>
        <location evidence="7">Cytoplasm</location>
    </subcellularLocation>
</comment>
<keyword evidence="6 7" id="KW-0804">Transcription</keyword>
<dbReference type="Gene3D" id="2.40.50.140">
    <property type="entry name" value="Nucleic acid-binding proteins"/>
    <property type="match status" value="1"/>
</dbReference>
<keyword evidence="3 7" id="KW-0889">Transcription antitermination</keyword>
<dbReference type="FunFam" id="3.30.1480.10:FF:000002">
    <property type="entry name" value="Transcription termination/antitermination protein NusA"/>
    <property type="match status" value="1"/>
</dbReference>
<dbReference type="SMART" id="SM00316">
    <property type="entry name" value="S1"/>
    <property type="match status" value="1"/>
</dbReference>
<evidence type="ECO:0000256" key="4">
    <source>
        <dbReference type="ARBA" id="ARBA00022884"/>
    </source>
</evidence>
<dbReference type="GO" id="GO:0003723">
    <property type="term" value="F:RNA binding"/>
    <property type="evidence" value="ECO:0007669"/>
    <property type="project" value="UniProtKB-UniRule"/>
</dbReference>
<dbReference type="Gene3D" id="3.30.1480.10">
    <property type="entry name" value="NusA, N-terminal domain"/>
    <property type="match status" value="1"/>
</dbReference>
<dbReference type="Pfam" id="PF26594">
    <property type="entry name" value="KH_NusA_2nd"/>
    <property type="match status" value="1"/>
</dbReference>
<dbReference type="HAMAP" id="MF_00945_B">
    <property type="entry name" value="NusA_B"/>
    <property type="match status" value="1"/>
</dbReference>
<dbReference type="AlphaFoldDB" id="A0A2U1DMB9"/>
<dbReference type="GO" id="GO:0005829">
    <property type="term" value="C:cytosol"/>
    <property type="evidence" value="ECO:0007669"/>
    <property type="project" value="TreeGrafter"/>
</dbReference>
<dbReference type="Proteomes" id="UP000245793">
    <property type="component" value="Unassembled WGS sequence"/>
</dbReference>
<feature type="domain" description="S1 motif" evidence="9">
    <location>
        <begin position="137"/>
        <end position="201"/>
    </location>
</feature>
<dbReference type="InterPro" id="IPR025249">
    <property type="entry name" value="TF_NusA_KH_1st"/>
</dbReference>
<feature type="compositionally biased region" description="Acidic residues" evidence="8">
    <location>
        <begin position="376"/>
        <end position="389"/>
    </location>
</feature>
<dbReference type="CDD" id="cd04455">
    <property type="entry name" value="S1_NusA"/>
    <property type="match status" value="1"/>
</dbReference>
<dbReference type="InterPro" id="IPR010213">
    <property type="entry name" value="TF_NusA"/>
</dbReference>
<dbReference type="Pfam" id="PF08529">
    <property type="entry name" value="NusA_N"/>
    <property type="match status" value="1"/>
</dbReference>
<dbReference type="InterPro" id="IPR003029">
    <property type="entry name" value="S1_domain"/>
</dbReference>
<dbReference type="GO" id="GO:0003700">
    <property type="term" value="F:DNA-binding transcription factor activity"/>
    <property type="evidence" value="ECO:0007669"/>
    <property type="project" value="InterPro"/>
</dbReference>
<dbReference type="GO" id="GO:0006353">
    <property type="term" value="P:DNA-templated transcription termination"/>
    <property type="evidence" value="ECO:0007669"/>
    <property type="project" value="UniProtKB-UniRule"/>
</dbReference>
<organism evidence="10 11">
    <name type="scientific">Ezakiella coagulans</name>
    <dbReference type="NCBI Taxonomy" id="46507"/>
    <lineage>
        <taxon>Bacteria</taxon>
        <taxon>Bacillati</taxon>
        <taxon>Bacillota</taxon>
        <taxon>Tissierellia</taxon>
        <taxon>Ezakiella</taxon>
    </lineage>
</organism>
<dbReference type="SUPFAM" id="SSF54814">
    <property type="entry name" value="Prokaryotic type KH domain (KH-domain type II)"/>
    <property type="match status" value="2"/>
</dbReference>
<comment type="similarity">
    <text evidence="7">Belongs to the NusA family.</text>
</comment>
<protein>
    <recommendedName>
        <fullName evidence="7">Transcription termination/antitermination protein NusA</fullName>
    </recommendedName>
</protein>
<keyword evidence="11" id="KW-1185">Reference proteome</keyword>
<dbReference type="InterPro" id="IPR009019">
    <property type="entry name" value="KH_sf_prok-type"/>
</dbReference>
<reference evidence="10 11" key="1">
    <citation type="submission" date="2018-04" db="EMBL/GenBank/DDBJ databases">
        <title>Genomic Encyclopedia of Type Strains, Phase IV (KMG-IV): sequencing the most valuable type-strain genomes for metagenomic binning, comparative biology and taxonomic classification.</title>
        <authorList>
            <person name="Goeker M."/>
        </authorList>
    </citation>
    <scope>NUCLEOTIDE SEQUENCE [LARGE SCALE GENOMIC DNA]</scope>
    <source>
        <strain evidence="10 11">DSM 20705</strain>
    </source>
</reference>
<sequence>MNQEFLEALDEIEKTRGISKEQIIDSIKAALVSSYKKNYNTGSQIDVDVEFENLDDRVKVFNKKTVVDEVEDENTEISVLNAQEYLSNPSVGDVVRIEITPKNFGRIAAQTAKQIVIQKIRDAEREAIYGDFVNRENDIITGEINRIRKGNAFVDMGRLEGILPLNEQIPNEVLNVGDKKKMLILEVKKTGKGPQVVLSRSHPNLVKKLFEIEVPEIMDGVVEIAQVSREAGSRSKIAIFSRDKDVDPLGACVGLQGNRVKTVVDELNGEKIDIILWSSDMAEYIKNSLAPSDVTHVIINEDERSSVVFVPGDQLSLAIGKEGQNARLAARLTNWKIDIKSDDTYKDFLREHADELEGLSEDFYNDDNHDELDEIHEDSNDYADDDYEEYSDHDYEDEYKSHYDNGYNDEYSDELYDDYSKYDEELEIDNEYFDEDYSDDFHDSDEEKGDE</sequence>
<evidence type="ECO:0000256" key="1">
    <source>
        <dbReference type="ARBA" id="ARBA00022472"/>
    </source>
</evidence>
<dbReference type="InterPro" id="IPR012340">
    <property type="entry name" value="NA-bd_OB-fold"/>
</dbReference>
<evidence type="ECO:0000256" key="8">
    <source>
        <dbReference type="SAM" id="MobiDB-lite"/>
    </source>
</evidence>
<dbReference type="InterPro" id="IPR030842">
    <property type="entry name" value="TF_NusA_bacterial"/>
</dbReference>
<dbReference type="PANTHER" id="PTHR22648:SF0">
    <property type="entry name" value="TRANSCRIPTION TERMINATION_ANTITERMINATION PROTEIN NUSA"/>
    <property type="match status" value="1"/>
</dbReference>
<evidence type="ECO:0000256" key="5">
    <source>
        <dbReference type="ARBA" id="ARBA00023015"/>
    </source>
</evidence>
<feature type="compositionally biased region" description="Basic and acidic residues" evidence="8">
    <location>
        <begin position="390"/>
        <end position="403"/>
    </location>
</feature>
<keyword evidence="1 7" id="KW-0806">Transcription termination</keyword>
<evidence type="ECO:0000256" key="2">
    <source>
        <dbReference type="ARBA" id="ARBA00022490"/>
    </source>
</evidence>
<dbReference type="Pfam" id="PF00575">
    <property type="entry name" value="S1"/>
    <property type="match status" value="1"/>
</dbReference>
<dbReference type="CDD" id="cd02134">
    <property type="entry name" value="KH-II_NusA_rpt1"/>
    <property type="match status" value="1"/>
</dbReference>
<dbReference type="InterPro" id="IPR015946">
    <property type="entry name" value="KH_dom-like_a/b"/>
</dbReference>
<dbReference type="PROSITE" id="PS50126">
    <property type="entry name" value="S1"/>
    <property type="match status" value="1"/>
</dbReference>
<dbReference type="PANTHER" id="PTHR22648">
    <property type="entry name" value="TRANSCRIPTION TERMINATION FACTOR NUSA"/>
    <property type="match status" value="1"/>
</dbReference>
<dbReference type="FunFam" id="3.30.300.20:FF:000002">
    <property type="entry name" value="Transcription termination/antitermination protein NusA"/>
    <property type="match status" value="1"/>
</dbReference>
<dbReference type="InterPro" id="IPR013735">
    <property type="entry name" value="TF_NusA_N"/>
</dbReference>
<comment type="subunit">
    <text evidence="7">Monomer. Binds directly to the core enzyme of the DNA-dependent RNA polymerase and to nascent RNA.</text>
</comment>
<comment type="function">
    <text evidence="7">Participates in both transcription termination and antitermination.</text>
</comment>
<evidence type="ECO:0000256" key="7">
    <source>
        <dbReference type="HAMAP-Rule" id="MF_00945"/>
    </source>
</evidence>
<keyword evidence="5 7" id="KW-0805">Transcription regulation</keyword>
<dbReference type="SUPFAM" id="SSF50249">
    <property type="entry name" value="Nucleic acid-binding proteins"/>
    <property type="match status" value="1"/>
</dbReference>
<dbReference type="InterPro" id="IPR058582">
    <property type="entry name" value="KH_NusA_2nd"/>
</dbReference>
<name>A0A2U1DMB9_9FIRM</name>
<keyword evidence="2 7" id="KW-0963">Cytoplasm</keyword>
<evidence type="ECO:0000259" key="9">
    <source>
        <dbReference type="PROSITE" id="PS50126"/>
    </source>
</evidence>
<dbReference type="CDD" id="cd22529">
    <property type="entry name" value="KH-II_NusA_rpt2"/>
    <property type="match status" value="1"/>
</dbReference>